<dbReference type="InterPro" id="IPR046848">
    <property type="entry name" value="E_motif"/>
</dbReference>
<dbReference type="Proteomes" id="UP000091857">
    <property type="component" value="Chromosome 1"/>
</dbReference>
<comment type="similarity">
    <text evidence="1">Belongs to the PPR family. PCMP-H subfamily.</text>
</comment>
<dbReference type="OMA" id="ACCNHGQ"/>
<dbReference type="Pfam" id="PF01535">
    <property type="entry name" value="PPR"/>
    <property type="match status" value="4"/>
</dbReference>
<dbReference type="NCBIfam" id="TIGR00756">
    <property type="entry name" value="PPR"/>
    <property type="match status" value="4"/>
</dbReference>
<dbReference type="InterPro" id="IPR046960">
    <property type="entry name" value="PPR_At4g14850-like_plant"/>
</dbReference>
<dbReference type="Gene3D" id="1.25.40.10">
    <property type="entry name" value="Tetratricopeptide repeat domain"/>
    <property type="match status" value="4"/>
</dbReference>
<proteinExistence type="inferred from homology"/>
<evidence type="ECO:0000256" key="1">
    <source>
        <dbReference type="ARBA" id="ARBA00006643"/>
    </source>
</evidence>
<evidence type="ECO:0000313" key="4">
    <source>
        <dbReference type="EMBL" id="OAY59401.1"/>
    </source>
</evidence>
<protein>
    <recommendedName>
        <fullName evidence="6">Pentatricopeptide repeat-containing protein</fullName>
    </recommendedName>
</protein>
<dbReference type="GO" id="GO:0009451">
    <property type="term" value="P:RNA modification"/>
    <property type="evidence" value="ECO:0007669"/>
    <property type="project" value="InterPro"/>
</dbReference>
<keyword evidence="2" id="KW-0677">Repeat</keyword>
<evidence type="ECO:0008006" key="6">
    <source>
        <dbReference type="Google" id="ProtNLM"/>
    </source>
</evidence>
<reference evidence="5" key="1">
    <citation type="journal article" date="2016" name="Nat. Biotechnol.">
        <title>Sequencing wild and cultivated cassava and related species reveals extensive interspecific hybridization and genetic diversity.</title>
        <authorList>
            <person name="Bredeson J.V."/>
            <person name="Lyons J.B."/>
            <person name="Prochnik S.E."/>
            <person name="Wu G.A."/>
            <person name="Ha C.M."/>
            <person name="Edsinger-Gonzales E."/>
            <person name="Grimwood J."/>
            <person name="Schmutz J."/>
            <person name="Rabbi I.Y."/>
            <person name="Egesi C."/>
            <person name="Nauluvula P."/>
            <person name="Lebot V."/>
            <person name="Ndunguru J."/>
            <person name="Mkamilo G."/>
            <person name="Bart R.S."/>
            <person name="Setter T.L."/>
            <person name="Gleadow R.M."/>
            <person name="Kulakow P."/>
            <person name="Ferguson M.E."/>
            <person name="Rounsley S."/>
            <person name="Rokhsar D.S."/>
        </authorList>
    </citation>
    <scope>NUCLEOTIDE SEQUENCE [LARGE SCALE GENOMIC DNA]</scope>
    <source>
        <strain evidence="5">cv. AM560-2</strain>
    </source>
</reference>
<feature type="repeat" description="PPR" evidence="3">
    <location>
        <begin position="306"/>
        <end position="340"/>
    </location>
</feature>
<comment type="caution">
    <text evidence="4">The sequence shown here is derived from an EMBL/GenBank/DDBJ whole genome shotgun (WGS) entry which is preliminary data.</text>
</comment>
<dbReference type="FunFam" id="1.25.40.10:FF:000470">
    <property type="entry name" value="Pentatricopeptide repeat-containing protein At5g66520"/>
    <property type="match status" value="1"/>
</dbReference>
<dbReference type="OrthoDB" id="185373at2759"/>
<name>A0A2C9WIP9_MANES</name>
<evidence type="ECO:0000313" key="5">
    <source>
        <dbReference type="Proteomes" id="UP000091857"/>
    </source>
</evidence>
<dbReference type="Pfam" id="PF20431">
    <property type="entry name" value="E_motif"/>
    <property type="match status" value="1"/>
</dbReference>
<feature type="repeat" description="PPR" evidence="3">
    <location>
        <begin position="275"/>
        <end position="305"/>
    </location>
</feature>
<evidence type="ECO:0000256" key="3">
    <source>
        <dbReference type="PROSITE-ProRule" id="PRU00708"/>
    </source>
</evidence>
<dbReference type="GO" id="GO:0003729">
    <property type="term" value="F:mRNA binding"/>
    <property type="evidence" value="ECO:0007669"/>
    <property type="project" value="UniProtKB-ARBA"/>
</dbReference>
<keyword evidence="5" id="KW-1185">Reference proteome</keyword>
<dbReference type="AlphaFoldDB" id="A0A2C9WIP9"/>
<organism evidence="4 5">
    <name type="scientific">Manihot esculenta</name>
    <name type="common">Cassava</name>
    <name type="synonym">Jatropha manihot</name>
    <dbReference type="NCBI Taxonomy" id="3983"/>
    <lineage>
        <taxon>Eukaryota</taxon>
        <taxon>Viridiplantae</taxon>
        <taxon>Streptophyta</taxon>
        <taxon>Embryophyta</taxon>
        <taxon>Tracheophyta</taxon>
        <taxon>Spermatophyta</taxon>
        <taxon>Magnoliopsida</taxon>
        <taxon>eudicotyledons</taxon>
        <taxon>Gunneridae</taxon>
        <taxon>Pentapetalae</taxon>
        <taxon>rosids</taxon>
        <taxon>fabids</taxon>
        <taxon>Malpighiales</taxon>
        <taxon>Euphorbiaceae</taxon>
        <taxon>Crotonoideae</taxon>
        <taxon>Manihoteae</taxon>
        <taxon>Manihot</taxon>
    </lineage>
</organism>
<dbReference type="FunFam" id="1.25.40.10:FF:000690">
    <property type="entry name" value="Pentatricopeptide repeat-containing protein"/>
    <property type="match status" value="1"/>
</dbReference>
<gene>
    <name evidence="4" type="ORF">MANES_01G029700v8</name>
</gene>
<dbReference type="EMBL" id="CM004387">
    <property type="protein sequence ID" value="OAY59401.1"/>
    <property type="molecule type" value="Genomic_DNA"/>
</dbReference>
<dbReference type="Gramene" id="Manes.01G029700.1.v8.1">
    <property type="protein sequence ID" value="Manes.01G029700.1.v8.1.CDS.1"/>
    <property type="gene ID" value="Manes.01G029700.v8.1"/>
</dbReference>
<dbReference type="PANTHER" id="PTHR47926">
    <property type="entry name" value="PENTATRICOPEPTIDE REPEAT-CONTAINING PROTEIN"/>
    <property type="match status" value="1"/>
</dbReference>
<dbReference type="InterPro" id="IPR002885">
    <property type="entry name" value="PPR_rpt"/>
</dbReference>
<feature type="repeat" description="PPR" evidence="3">
    <location>
        <begin position="205"/>
        <end position="239"/>
    </location>
</feature>
<dbReference type="PROSITE" id="PS51375">
    <property type="entry name" value="PPR"/>
    <property type="match status" value="3"/>
</dbReference>
<dbReference type="InterPro" id="IPR011990">
    <property type="entry name" value="TPR-like_helical_dom_sf"/>
</dbReference>
<accession>A0A2C9WIP9</accession>
<sequence>MPAAARSSSRRCLMLLEKCKSMKQLRQAHAQAITCGLANNSFALSRIIAFCSDPRYGSLNHAWKLFQHVQQPTLCICNTMIRAFLLKDELTNVFNLYSTMLQNGMSPDNYTLPCVLKACSKLQSCFHGELLHGHCLKLGFVINTVVGNSLMSMYCGFSNVKAARYVFDEMPSPCAVSWTLMISGCAKVGDIDSARLFFDGAPEKDRGIWGAMISGYVQNNCFKECLYMFRLMQMTDMVPDEGIFLSILCACAQLGALDTGIWIHRYLDRIGQPLSIRLTTSLIDMYAKCGNLDLAKKLFDEMPQRDTVCWNAMISGLAMHGDGEGALKLFWEMQEAGFKPDDVTLMAVFSACSYSGRAHEGLRILDRMCNVHNIEPKSEHYGCMVDLLSRAGLLQEAKEIIQRMPNSRSSSEEAIAWRALLSACCNQGQAQLAEVAAERLLQLELHSGAYVLLSNLYATAGKHNDAKRIKKMMRNKGVNKAPGCSSIKIDGIVHEFVAGEKTHKQMEEIESVLEKMKKQLNYLGCNPYPFLVDQT</sequence>
<evidence type="ECO:0000256" key="2">
    <source>
        <dbReference type="ARBA" id="ARBA00022737"/>
    </source>
</evidence>
<dbReference type="Pfam" id="PF13041">
    <property type="entry name" value="PPR_2"/>
    <property type="match status" value="2"/>
</dbReference>
<dbReference type="PANTHER" id="PTHR47926:SF352">
    <property type="entry name" value="REPEAT-CONTAINING PROTEIN, PUTATIVE-RELATED"/>
    <property type="match status" value="1"/>
</dbReference>